<evidence type="ECO:0000313" key="2">
    <source>
        <dbReference type="Proteomes" id="UP001164250"/>
    </source>
</evidence>
<dbReference type="Proteomes" id="UP001164250">
    <property type="component" value="Chromosome 11"/>
</dbReference>
<proteinExistence type="predicted"/>
<gene>
    <name evidence="1" type="ORF">Patl1_31079</name>
</gene>
<reference evidence="2" key="1">
    <citation type="journal article" date="2023" name="G3 (Bethesda)">
        <title>Genome assembly and association tests identify interacting loci associated with vigor, precocity, and sex in interspecific pistachio rootstocks.</title>
        <authorList>
            <person name="Palmer W."/>
            <person name="Jacygrad E."/>
            <person name="Sagayaradj S."/>
            <person name="Cavanaugh K."/>
            <person name="Han R."/>
            <person name="Bertier L."/>
            <person name="Beede B."/>
            <person name="Kafkas S."/>
            <person name="Golino D."/>
            <person name="Preece J."/>
            <person name="Michelmore R."/>
        </authorList>
    </citation>
    <scope>NUCLEOTIDE SEQUENCE [LARGE SCALE GENOMIC DNA]</scope>
</reference>
<accession>A0ACC1ACR8</accession>
<organism evidence="1 2">
    <name type="scientific">Pistacia atlantica</name>
    <dbReference type="NCBI Taxonomy" id="434234"/>
    <lineage>
        <taxon>Eukaryota</taxon>
        <taxon>Viridiplantae</taxon>
        <taxon>Streptophyta</taxon>
        <taxon>Embryophyta</taxon>
        <taxon>Tracheophyta</taxon>
        <taxon>Spermatophyta</taxon>
        <taxon>Magnoliopsida</taxon>
        <taxon>eudicotyledons</taxon>
        <taxon>Gunneridae</taxon>
        <taxon>Pentapetalae</taxon>
        <taxon>rosids</taxon>
        <taxon>malvids</taxon>
        <taxon>Sapindales</taxon>
        <taxon>Anacardiaceae</taxon>
        <taxon>Pistacia</taxon>
    </lineage>
</organism>
<keyword evidence="2" id="KW-1185">Reference proteome</keyword>
<comment type="caution">
    <text evidence="1">The sequence shown here is derived from an EMBL/GenBank/DDBJ whole genome shotgun (WGS) entry which is preliminary data.</text>
</comment>
<name>A0ACC1ACR8_9ROSI</name>
<protein>
    <submittedName>
        <fullName evidence="1">Uncharacterized protein</fullName>
    </submittedName>
</protein>
<sequence length="58" mass="6853">MNIERKDYSDFSCLDWAQDLRLLLNRKFPKVRSRCLCIVFGDVIQVNTQFCVEMHAVS</sequence>
<evidence type="ECO:0000313" key="1">
    <source>
        <dbReference type="EMBL" id="KAJ0084045.1"/>
    </source>
</evidence>
<dbReference type="EMBL" id="CM047907">
    <property type="protein sequence ID" value="KAJ0084045.1"/>
    <property type="molecule type" value="Genomic_DNA"/>
</dbReference>